<dbReference type="EMBL" id="JACIDK010000003">
    <property type="protein sequence ID" value="MBB3891612.1"/>
    <property type="molecule type" value="Genomic_DNA"/>
</dbReference>
<keyword evidence="2" id="KW-0812">Transmembrane</keyword>
<gene>
    <name evidence="3" type="ORF">GGQ61_002340</name>
</gene>
<evidence type="ECO:0000313" key="3">
    <source>
        <dbReference type="EMBL" id="MBB3891612.1"/>
    </source>
</evidence>
<feature type="transmembrane region" description="Helical" evidence="2">
    <location>
        <begin position="47"/>
        <end position="66"/>
    </location>
</feature>
<evidence type="ECO:0000256" key="2">
    <source>
        <dbReference type="SAM" id="Phobius"/>
    </source>
</evidence>
<dbReference type="RefSeq" id="WP_246370813.1">
    <property type="nucleotide sequence ID" value="NZ_JACIDK010000003.1"/>
</dbReference>
<dbReference type="Proteomes" id="UP000530564">
    <property type="component" value="Unassembled WGS sequence"/>
</dbReference>
<organism evidence="3 4">
    <name type="scientific">Phenylobacterium haematophilum</name>
    <dbReference type="NCBI Taxonomy" id="98513"/>
    <lineage>
        <taxon>Bacteria</taxon>
        <taxon>Pseudomonadati</taxon>
        <taxon>Pseudomonadota</taxon>
        <taxon>Alphaproteobacteria</taxon>
        <taxon>Caulobacterales</taxon>
        <taxon>Caulobacteraceae</taxon>
        <taxon>Phenylobacterium</taxon>
    </lineage>
</organism>
<reference evidence="3 4" key="1">
    <citation type="submission" date="2020-08" db="EMBL/GenBank/DDBJ databases">
        <title>Genomic Encyclopedia of Type Strains, Phase IV (KMG-IV): sequencing the most valuable type-strain genomes for metagenomic binning, comparative biology and taxonomic classification.</title>
        <authorList>
            <person name="Goeker M."/>
        </authorList>
    </citation>
    <scope>NUCLEOTIDE SEQUENCE [LARGE SCALE GENOMIC DNA]</scope>
    <source>
        <strain evidence="3 4">DSM 21793</strain>
    </source>
</reference>
<protein>
    <submittedName>
        <fullName evidence="3">Uncharacterized protein</fullName>
    </submittedName>
</protein>
<feature type="region of interest" description="Disordered" evidence="1">
    <location>
        <begin position="1"/>
        <end position="22"/>
    </location>
</feature>
<keyword evidence="4" id="KW-1185">Reference proteome</keyword>
<keyword evidence="2" id="KW-1133">Transmembrane helix</keyword>
<keyword evidence="2" id="KW-0472">Membrane</keyword>
<feature type="region of interest" description="Disordered" evidence="1">
    <location>
        <begin position="91"/>
        <end position="141"/>
    </location>
</feature>
<feature type="compositionally biased region" description="Pro residues" evidence="1">
    <location>
        <begin position="91"/>
        <end position="120"/>
    </location>
</feature>
<evidence type="ECO:0000313" key="4">
    <source>
        <dbReference type="Proteomes" id="UP000530564"/>
    </source>
</evidence>
<evidence type="ECO:0000256" key="1">
    <source>
        <dbReference type="SAM" id="MobiDB-lite"/>
    </source>
</evidence>
<comment type="caution">
    <text evidence="3">The sequence shown here is derived from an EMBL/GenBank/DDBJ whole genome shotgun (WGS) entry which is preliminary data.</text>
</comment>
<proteinExistence type="predicted"/>
<accession>A0A840A2E9</accession>
<name>A0A840A2E9_9CAUL</name>
<dbReference type="AlphaFoldDB" id="A0A840A2E9"/>
<sequence>MQGARRGWAARTRLSPGEGETITDDLPPIARAELALRGWLMRRRRPVVLALSVVLHGLIVLPMILAPSEPIEPEPPPMVVQLVEIPKPIPILSPPAPDPEPSPAPAAAPVETPKPTPAKPPPKRRPTPRPPPPEVETVPASRVEVASVGSGVELTDAQIAGAARAGSGSGSGDGAGGGECDMLRWLQAKLRQDRRVQAAMAGAHRGRPVMVWNGDWVVHPGQEGGGLAAVREIMTWEIAYAPEACRAERVRGLVLISLRDGAGGAHIALGDGDWTWSDLIHARSAVTHGKTLRR</sequence>